<feature type="transmembrane region" description="Helical" evidence="1">
    <location>
        <begin position="54"/>
        <end position="74"/>
    </location>
</feature>
<evidence type="ECO:0000259" key="2">
    <source>
        <dbReference type="Pfam" id="PF02517"/>
    </source>
</evidence>
<dbReference type="GO" id="GO:0004175">
    <property type="term" value="F:endopeptidase activity"/>
    <property type="evidence" value="ECO:0007669"/>
    <property type="project" value="UniProtKB-ARBA"/>
</dbReference>
<dbReference type="GO" id="GO:0080120">
    <property type="term" value="P:CAAX-box protein maturation"/>
    <property type="evidence" value="ECO:0007669"/>
    <property type="project" value="UniProtKB-ARBA"/>
</dbReference>
<dbReference type="InterPro" id="IPR003675">
    <property type="entry name" value="Rce1/LyrA-like_dom"/>
</dbReference>
<keyword evidence="1" id="KW-1133">Transmembrane helix</keyword>
<dbReference type="EMBL" id="NBXB01000038">
    <property type="protein sequence ID" value="RFA13085.1"/>
    <property type="molecule type" value="Genomic_DNA"/>
</dbReference>
<dbReference type="Pfam" id="PF02517">
    <property type="entry name" value="Rce1-like"/>
    <property type="match status" value="1"/>
</dbReference>
<feature type="domain" description="CAAX prenyl protease 2/Lysostaphin resistance protein A-like" evidence="2">
    <location>
        <begin position="141"/>
        <end position="226"/>
    </location>
</feature>
<keyword evidence="1" id="KW-0812">Transmembrane</keyword>
<protein>
    <recommendedName>
        <fullName evidence="2">CAAX prenyl protease 2/Lysostaphin resistance protein A-like domain-containing protein</fullName>
    </recommendedName>
</protein>
<feature type="transmembrane region" description="Helical" evidence="1">
    <location>
        <begin position="215"/>
        <end position="236"/>
    </location>
</feature>
<dbReference type="PANTHER" id="PTHR36435">
    <property type="entry name" value="SLR1288 PROTEIN"/>
    <property type="match status" value="1"/>
</dbReference>
<feature type="transmembrane region" description="Helical" evidence="1">
    <location>
        <begin position="95"/>
        <end position="117"/>
    </location>
</feature>
<feature type="transmembrane region" description="Helical" evidence="1">
    <location>
        <begin position="137"/>
        <end position="155"/>
    </location>
</feature>
<organism evidence="3 4">
    <name type="scientific">Subtercola boreus</name>
    <dbReference type="NCBI Taxonomy" id="120213"/>
    <lineage>
        <taxon>Bacteria</taxon>
        <taxon>Bacillati</taxon>
        <taxon>Actinomycetota</taxon>
        <taxon>Actinomycetes</taxon>
        <taxon>Micrococcales</taxon>
        <taxon>Microbacteriaceae</taxon>
        <taxon>Subtercola</taxon>
    </lineage>
</organism>
<reference evidence="3 4" key="1">
    <citation type="submission" date="2017-04" db="EMBL/GenBank/DDBJ databases">
        <title>Comparative genome analysis of Subtercola boreus.</title>
        <authorList>
            <person name="Cho Y.-J."/>
            <person name="Cho A."/>
            <person name="Kim O.-S."/>
            <person name="Lee J.-I."/>
        </authorList>
    </citation>
    <scope>NUCLEOTIDE SEQUENCE [LARGE SCALE GENOMIC DNA]</scope>
    <source>
        <strain evidence="3 4">P27479</strain>
    </source>
</reference>
<gene>
    <name evidence="3" type="ORF">B7R22_14310</name>
</gene>
<accession>A0A3E0VU03</accession>
<dbReference type="PANTHER" id="PTHR36435:SF1">
    <property type="entry name" value="CAAX AMINO TERMINAL PROTEASE FAMILY PROTEIN"/>
    <property type="match status" value="1"/>
</dbReference>
<comment type="caution">
    <text evidence="3">The sequence shown here is derived from an EMBL/GenBank/DDBJ whole genome shotgun (WGS) entry which is preliminary data.</text>
</comment>
<feature type="transmembrane region" description="Helical" evidence="1">
    <location>
        <begin position="27"/>
        <end position="48"/>
    </location>
</feature>
<dbReference type="InterPro" id="IPR052710">
    <property type="entry name" value="CAAX_protease"/>
</dbReference>
<name>A0A3E0VU03_9MICO</name>
<evidence type="ECO:0000256" key="1">
    <source>
        <dbReference type="SAM" id="Phobius"/>
    </source>
</evidence>
<feature type="transmembrane region" description="Helical" evidence="1">
    <location>
        <begin position="167"/>
        <end position="186"/>
    </location>
</feature>
<evidence type="ECO:0000313" key="4">
    <source>
        <dbReference type="Proteomes" id="UP000256541"/>
    </source>
</evidence>
<evidence type="ECO:0000313" key="3">
    <source>
        <dbReference type="EMBL" id="RFA13085.1"/>
    </source>
</evidence>
<keyword evidence="1" id="KW-0472">Membrane</keyword>
<sequence>MLEHPNTTDTNHHEDAASATRVTWPDLGMAIATTAVLYALGILLFLQIPKEDTVLSGLALFAISGLAPLGAVLLTIAIRKRKLALFGINRVAPKWLAIAVAIGVGVVALNIGITSIVSATTDAADVQANYQSAATSGVAGFIGAILLGAVLTPIGEEFLFRGVVFNLLKRYGAWLAVILSAAIFAFSHGINLATPVAFVVGVSAALLMKKTKSVWPGVIVHAVNNASSTIISVIYFQMAAS</sequence>
<proteinExistence type="predicted"/>
<dbReference type="AlphaFoldDB" id="A0A3E0VU03"/>
<dbReference type="Proteomes" id="UP000256541">
    <property type="component" value="Unassembled WGS sequence"/>
</dbReference>